<reference evidence="1 2" key="1">
    <citation type="submission" date="2024-09" db="EMBL/GenBank/DDBJ databases">
        <title>Genome sequencing and assembly of Phytophthora oleae, isolate VK10A, causative agent of rot of olive drupes.</title>
        <authorList>
            <person name="Conti Taguali S."/>
            <person name="Riolo M."/>
            <person name="La Spada F."/>
            <person name="Cacciola S.O."/>
            <person name="Dionisio G."/>
        </authorList>
    </citation>
    <scope>NUCLEOTIDE SEQUENCE [LARGE SCALE GENOMIC DNA]</scope>
    <source>
        <strain evidence="1 2">VK10A</strain>
    </source>
</reference>
<organism evidence="1 2">
    <name type="scientific">Phytophthora oleae</name>
    <dbReference type="NCBI Taxonomy" id="2107226"/>
    <lineage>
        <taxon>Eukaryota</taxon>
        <taxon>Sar</taxon>
        <taxon>Stramenopiles</taxon>
        <taxon>Oomycota</taxon>
        <taxon>Peronosporomycetes</taxon>
        <taxon>Peronosporales</taxon>
        <taxon>Peronosporaceae</taxon>
        <taxon>Phytophthora</taxon>
    </lineage>
</organism>
<name>A0ABD3ESG6_9STRA</name>
<dbReference type="EMBL" id="JBIMZQ010000064">
    <property type="protein sequence ID" value="KAL3657435.1"/>
    <property type="molecule type" value="Genomic_DNA"/>
</dbReference>
<evidence type="ECO:0000313" key="2">
    <source>
        <dbReference type="Proteomes" id="UP001632037"/>
    </source>
</evidence>
<protein>
    <submittedName>
        <fullName evidence="1">Uncharacterized protein</fullName>
    </submittedName>
</protein>
<gene>
    <name evidence="1" type="ORF">V7S43_017578</name>
</gene>
<proteinExistence type="predicted"/>
<dbReference type="Proteomes" id="UP001632037">
    <property type="component" value="Unassembled WGS sequence"/>
</dbReference>
<sequence length="965" mass="107294">MDRLASCADAAAVATEIRTVLSGLEGVRDRQAALGEAMEFLTAEEERWTTVVQTFISDLSENRDVELELLDALLVWATQETVEKNSKVFGIFLQYFQLSLMCLEDAGDGKRWIKWGDQVLTVVYQNAALMEKQESLSDGEDTKAVWEGFNSYVVKIATLLMQLRNKLEGDEAPTNLKTVTFVWKNLAKLATAFGPILASASVSGGQSEAIDDEKDKFSLNDLLAASLVSVERSIGLLLLVLDGDTGGTLDLAVMKFLKLYWRAFQRLITAFADCLESELEECVLCIVNVTASLLFAVRHRMVPVASKPGQELREMLDQALEVTEKMAGRAEGGVNDQAKESIRTLLWFPAAEMLRAVGQRQPPEITSVVAENSIQWAHLLMLTAFAGLSGEKSSDSDVPYDDSNRAVEVSQLFARYRECALKETISRATDATKLFTDLMLEFLLSIENVVELQLTLLKQTLYPDWTQRVLCWEIWRELLCFSWDEPLALQSLEMLLSVAQWDDLSDHSFVLASGVEDEILQLIAFVYADLPLSLKDFCLDQVTAVIDLISNEGPGHQFNLRVASQLNLLETLAGVQFLREYKGPMKDEWIAKYLPMCFECCGTIIELLATEAKAPTTQWESVLGMIRVLDMSLLVLRGVFDDNEPKQDDIAELSTILVRMSSEALSQLATLSKHKELGNGGNLEKKTTGSWNIKLEKAGSRCFGRTIETCLYLLSKLGPVLKANKNNQCVQAIKDLVTIVDNTQHPEDVWIVTARFVRAALFDMQVARGDVHVMWQLLLTLFQKLFTAAHTGATLLLSESLDALYEVVAHSNIFELPGARLSALLTGETKQSFTQNVSMRRLSPEDVAKTLEAARLNTLQALKKSQKSRHGVFQDRFPDESAELYTELDLDTAAGSNKRPADESGATPQKRYKLTHFVTLCREIESSLSTIESDETAANLLSGKELEDATAVLHKLLAKTMALCP</sequence>
<comment type="caution">
    <text evidence="1">The sequence shown here is derived from an EMBL/GenBank/DDBJ whole genome shotgun (WGS) entry which is preliminary data.</text>
</comment>
<evidence type="ECO:0000313" key="1">
    <source>
        <dbReference type="EMBL" id="KAL3657435.1"/>
    </source>
</evidence>
<dbReference type="AlphaFoldDB" id="A0ABD3ESG6"/>
<keyword evidence="2" id="KW-1185">Reference proteome</keyword>
<accession>A0ABD3ESG6</accession>